<dbReference type="Gene3D" id="2.30.180.10">
    <property type="entry name" value="FAS1 domain"/>
    <property type="match status" value="1"/>
</dbReference>
<dbReference type="PANTHER" id="PTHR32077">
    <property type="entry name" value="FASCICLIN-LIKE ARABINOGALACTAN PROTEIN"/>
    <property type="match status" value="1"/>
</dbReference>
<evidence type="ECO:0000256" key="5">
    <source>
        <dbReference type="ARBA" id="ARBA00022729"/>
    </source>
</evidence>
<evidence type="ECO:0000256" key="2">
    <source>
        <dbReference type="ARBA" id="ARBA00007843"/>
    </source>
</evidence>
<organism evidence="11 12">
    <name type="scientific">Dillenia turbinata</name>
    <dbReference type="NCBI Taxonomy" id="194707"/>
    <lineage>
        <taxon>Eukaryota</taxon>
        <taxon>Viridiplantae</taxon>
        <taxon>Streptophyta</taxon>
        <taxon>Embryophyta</taxon>
        <taxon>Tracheophyta</taxon>
        <taxon>Spermatophyta</taxon>
        <taxon>Magnoliopsida</taxon>
        <taxon>eudicotyledons</taxon>
        <taxon>Gunneridae</taxon>
        <taxon>Pentapetalae</taxon>
        <taxon>Dilleniales</taxon>
        <taxon>Dilleniaceae</taxon>
        <taxon>Dillenia</taxon>
    </lineage>
</organism>
<keyword evidence="5 9" id="KW-0732">Signal</keyword>
<dbReference type="EMBL" id="JBAMMX010000022">
    <property type="protein sequence ID" value="KAK6918775.1"/>
    <property type="molecule type" value="Genomic_DNA"/>
</dbReference>
<evidence type="ECO:0000259" key="10">
    <source>
        <dbReference type="PROSITE" id="PS50213"/>
    </source>
</evidence>
<evidence type="ECO:0000256" key="6">
    <source>
        <dbReference type="ARBA" id="ARBA00023136"/>
    </source>
</evidence>
<feature type="chain" id="PRO_5042980070" evidence="9">
    <location>
        <begin position="24"/>
        <end position="256"/>
    </location>
</feature>
<keyword evidence="3" id="KW-1003">Cell membrane</keyword>
<evidence type="ECO:0000256" key="3">
    <source>
        <dbReference type="ARBA" id="ARBA00022475"/>
    </source>
</evidence>
<dbReference type="InterPro" id="IPR036378">
    <property type="entry name" value="FAS1_dom_sf"/>
</dbReference>
<gene>
    <name evidence="11" type="ORF">RJ641_017197</name>
</gene>
<dbReference type="GO" id="GO:0098552">
    <property type="term" value="C:side of membrane"/>
    <property type="evidence" value="ECO:0007669"/>
    <property type="project" value="UniProtKB-KW"/>
</dbReference>
<dbReference type="FunFam" id="2.30.180.10:FF:000012">
    <property type="entry name" value="Fasciclin-like arabinogalactan protein 7"/>
    <property type="match status" value="1"/>
</dbReference>
<dbReference type="InterPro" id="IPR000782">
    <property type="entry name" value="FAS1_domain"/>
</dbReference>
<feature type="region of interest" description="Disordered" evidence="8">
    <location>
        <begin position="202"/>
        <end position="232"/>
    </location>
</feature>
<keyword evidence="6" id="KW-0472">Membrane</keyword>
<evidence type="ECO:0000256" key="4">
    <source>
        <dbReference type="ARBA" id="ARBA00022622"/>
    </source>
</evidence>
<keyword evidence="4" id="KW-0336">GPI-anchor</keyword>
<evidence type="ECO:0000313" key="11">
    <source>
        <dbReference type="EMBL" id="KAK6918775.1"/>
    </source>
</evidence>
<dbReference type="SMART" id="SM00554">
    <property type="entry name" value="FAS1"/>
    <property type="match status" value="1"/>
</dbReference>
<dbReference type="PANTHER" id="PTHR32077:SF3">
    <property type="entry name" value="FASCICLIN-LIKE ARABINOGALACTAN PROTEIN 7"/>
    <property type="match status" value="1"/>
</dbReference>
<dbReference type="GO" id="GO:0005886">
    <property type="term" value="C:plasma membrane"/>
    <property type="evidence" value="ECO:0007669"/>
    <property type="project" value="UniProtKB-SubCell"/>
</dbReference>
<dbReference type="AlphaFoldDB" id="A0AAN8UNB3"/>
<keyword evidence="12" id="KW-1185">Reference proteome</keyword>
<dbReference type="GO" id="GO:0009834">
    <property type="term" value="P:plant-type secondary cell wall biogenesis"/>
    <property type="evidence" value="ECO:0007669"/>
    <property type="project" value="TreeGrafter"/>
</dbReference>
<comment type="function">
    <text evidence="7">May be a cell surface adhesion protein.</text>
</comment>
<evidence type="ECO:0000313" key="12">
    <source>
        <dbReference type="Proteomes" id="UP001370490"/>
    </source>
</evidence>
<name>A0AAN8UNB3_9MAGN</name>
<reference evidence="11 12" key="1">
    <citation type="submission" date="2023-12" db="EMBL/GenBank/DDBJ databases">
        <title>A high-quality genome assembly for Dillenia turbinata (Dilleniales).</title>
        <authorList>
            <person name="Chanderbali A."/>
        </authorList>
    </citation>
    <scope>NUCLEOTIDE SEQUENCE [LARGE SCALE GENOMIC DNA]</scope>
    <source>
        <strain evidence="11">LSX21</strain>
        <tissue evidence="11">Leaf</tissue>
    </source>
</reference>
<feature type="signal peptide" evidence="9">
    <location>
        <begin position="1"/>
        <end position="23"/>
    </location>
</feature>
<keyword evidence="4" id="KW-0325">Glycoprotein</keyword>
<evidence type="ECO:0000256" key="7">
    <source>
        <dbReference type="ARBA" id="ARBA00024686"/>
    </source>
</evidence>
<comment type="subcellular location">
    <subcellularLocation>
        <location evidence="1">Cell membrane</location>
        <topology evidence="1">Lipid-anchor</topology>
        <topology evidence="1">GPI-anchor</topology>
    </subcellularLocation>
</comment>
<evidence type="ECO:0000256" key="1">
    <source>
        <dbReference type="ARBA" id="ARBA00004609"/>
    </source>
</evidence>
<proteinExistence type="inferred from homology"/>
<dbReference type="Proteomes" id="UP001370490">
    <property type="component" value="Unassembled WGS sequence"/>
</dbReference>
<comment type="similarity">
    <text evidence="2">Belongs to the fasciclin-like AGP family.</text>
</comment>
<sequence>MEFTRALVLTCSLLLLCCSSAYAQKVGAPSLSPSPAPAPTPPYVNLTDLLTVAGPFHTFLNYLIQTKLIETVQNQANNTDEGLTLFVPKDSAFSSLKTPSLSNLTNDQLKSLVLFHALSHYYTLADFKNLSQLSPIPSMAGGAYTLNFTDNMGTVHISTGWTNTKISSSVHSTDPVAVYQVDKVLLPEAIFGTDIPPTAAPAPAPDISPVADVPSASGGSGSTPTSKDGSSSYRIGSFSVWSSLVLAISVVLVSFL</sequence>
<dbReference type="PROSITE" id="PS50213">
    <property type="entry name" value="FAS1"/>
    <property type="match status" value="1"/>
</dbReference>
<feature type="compositionally biased region" description="Low complexity" evidence="8">
    <location>
        <begin position="207"/>
        <end position="232"/>
    </location>
</feature>
<evidence type="ECO:0000256" key="9">
    <source>
        <dbReference type="SAM" id="SignalP"/>
    </source>
</evidence>
<accession>A0AAN8UNB3</accession>
<protein>
    <submittedName>
        <fullName evidence="11">FAS1 domain</fullName>
    </submittedName>
</protein>
<comment type="caution">
    <text evidence="11">The sequence shown here is derived from an EMBL/GenBank/DDBJ whole genome shotgun (WGS) entry which is preliminary data.</text>
</comment>
<evidence type="ECO:0000256" key="8">
    <source>
        <dbReference type="SAM" id="MobiDB-lite"/>
    </source>
</evidence>
<dbReference type="Pfam" id="PF02469">
    <property type="entry name" value="Fasciclin"/>
    <property type="match status" value="1"/>
</dbReference>
<dbReference type="SUPFAM" id="SSF82153">
    <property type="entry name" value="FAS1 domain"/>
    <property type="match status" value="1"/>
</dbReference>
<feature type="domain" description="FAS1" evidence="10">
    <location>
        <begin position="43"/>
        <end position="185"/>
    </location>
</feature>
<keyword evidence="4" id="KW-0449">Lipoprotein</keyword>
<dbReference type="InterPro" id="IPR045003">
    <property type="entry name" value="FLA_A"/>
</dbReference>